<protein>
    <recommendedName>
        <fullName evidence="1">DUF4817 domain-containing protein</fullName>
    </recommendedName>
</protein>
<comment type="caution">
    <text evidence="2">The sequence shown here is derived from an EMBL/GenBank/DDBJ whole genome shotgun (WGS) entry which is preliminary data.</text>
</comment>
<gene>
    <name evidence="2" type="ORF">Cfor_00061</name>
</gene>
<feature type="domain" description="DUF4817" evidence="1">
    <location>
        <begin position="21"/>
        <end position="74"/>
    </location>
</feature>
<evidence type="ECO:0000313" key="2">
    <source>
        <dbReference type="EMBL" id="GFG33055.1"/>
    </source>
</evidence>
<sequence>MTLTSVANLCHASSEAKERWTAQHREFVVEAYFKNGYSVVKTQRLCRTHFNVPRRGCVPCRNTIKAWVQNFRQSTSALKRKPRGRIPRVRTPENVEKLRVAIMKGPRRSARTHSASVGLSDRSMRRILHKDLNFHPYKIVTIQELNFRDMANRRISS</sequence>
<name>A0A6L2PRG3_COPFO</name>
<dbReference type="EMBL" id="BLKM01011376">
    <property type="protein sequence ID" value="GFG33055.1"/>
    <property type="molecule type" value="Genomic_DNA"/>
</dbReference>
<organism evidence="2 3">
    <name type="scientific">Coptotermes formosanus</name>
    <name type="common">Formosan subterranean termite</name>
    <dbReference type="NCBI Taxonomy" id="36987"/>
    <lineage>
        <taxon>Eukaryota</taxon>
        <taxon>Metazoa</taxon>
        <taxon>Ecdysozoa</taxon>
        <taxon>Arthropoda</taxon>
        <taxon>Hexapoda</taxon>
        <taxon>Insecta</taxon>
        <taxon>Pterygota</taxon>
        <taxon>Neoptera</taxon>
        <taxon>Polyneoptera</taxon>
        <taxon>Dictyoptera</taxon>
        <taxon>Blattodea</taxon>
        <taxon>Blattoidea</taxon>
        <taxon>Termitoidae</taxon>
        <taxon>Rhinotermitidae</taxon>
        <taxon>Coptotermes</taxon>
    </lineage>
</organism>
<dbReference type="AlphaFoldDB" id="A0A6L2PRG3"/>
<dbReference type="Proteomes" id="UP000502823">
    <property type="component" value="Unassembled WGS sequence"/>
</dbReference>
<dbReference type="Pfam" id="PF16087">
    <property type="entry name" value="DUF4817"/>
    <property type="match status" value="1"/>
</dbReference>
<dbReference type="PANTHER" id="PTHR47326:SF1">
    <property type="entry name" value="HTH PSQ-TYPE DOMAIN-CONTAINING PROTEIN"/>
    <property type="match status" value="1"/>
</dbReference>
<evidence type="ECO:0000259" key="1">
    <source>
        <dbReference type="Pfam" id="PF16087"/>
    </source>
</evidence>
<accession>A0A6L2PRG3</accession>
<dbReference type="InParanoid" id="A0A6L2PRG3"/>
<feature type="non-terminal residue" evidence="2">
    <location>
        <position position="157"/>
    </location>
</feature>
<reference evidence="3" key="1">
    <citation type="submission" date="2020-01" db="EMBL/GenBank/DDBJ databases">
        <title>Draft genome sequence of the Termite Coptotermes fromosanus.</title>
        <authorList>
            <person name="Itakura S."/>
            <person name="Yosikawa Y."/>
            <person name="Umezawa K."/>
        </authorList>
    </citation>
    <scope>NUCLEOTIDE SEQUENCE [LARGE SCALE GENOMIC DNA]</scope>
</reference>
<dbReference type="PANTHER" id="PTHR47326">
    <property type="entry name" value="TRANSPOSABLE ELEMENT TC3 TRANSPOSASE-LIKE PROTEIN"/>
    <property type="match status" value="1"/>
</dbReference>
<proteinExistence type="predicted"/>
<dbReference type="InterPro" id="IPR032135">
    <property type="entry name" value="DUF4817"/>
</dbReference>
<dbReference type="OrthoDB" id="6782743at2759"/>
<evidence type="ECO:0000313" key="3">
    <source>
        <dbReference type="Proteomes" id="UP000502823"/>
    </source>
</evidence>
<keyword evidence="3" id="KW-1185">Reference proteome</keyword>